<evidence type="ECO:0000256" key="3">
    <source>
        <dbReference type="PROSITE-ProRule" id="PRU00708"/>
    </source>
</evidence>
<sequence>MHPPRRGLLSRDASPGFRSAASVLFFHLHPHYHSTGSGVTAAAAGGTDAVYDCGDEESTPPINPFYWNKRIHLLCSGRESGGCGHGVDEALRLLDRLRFRGHRPDSLVLNHIVHGLCDAGRFLEAHNRLLLSVASGWVPDDRTSNVLVARLLDAHSPDMTLRVLEHLISTKPAFIPSSTIYNRLINQFCMLSRPADARNVFLDMKSRGHHPNIVSYTTLINGFGRVGGLDVARQLFEEMLASGILPNSLTYSVLLKGVLRKRMVEEGRRMTNELWVRMASEEDSSMKNAAFANLIDALCREGFFHELFKLAEEMPPERCVNEEFAYGQMIDSLCRVGRHHMASRIVYMMRKRGLTPSVVSYNCIVHGLSKEGEGGCMRAYQLFKEGMEFGYMPPESTYQSLVEGLCRVKDVQKARDVTDFKLRREGVATTRIYNIFLYALRLVDNPSEQLNVLVSMFQNQCRPDVVTLNTIIYSFCRIGKVDEALKILNDMLQGKFCTPDVVTFTTILHGLLDVGRIKEALDIFHRKMPECSCSPSTVTYNAVLHGLCKLRSVEKAVSIFHEMVQKSVSADSRTYTVILEGLLSAAQVHEAKTFWEDVVWPSSIHDDFVYATVLRGLCNLGRLDEACDFLYELIDCGISPGIVNYNILIDGACKMSLKREAYQVVAEMRKNGLIPDSVTWRILDKLHKGKKIGDTPRVHPLVFENFSQQEVTTTAGMPTGDNEASQEKEDDSDKDRKGVAAESNIDMNCSISSNEENNKYGNREASEIILFTDENETKESKLRKPLSRIVQRVFGLM</sequence>
<dbReference type="PROSITE" id="PS51375">
    <property type="entry name" value="PPR"/>
    <property type="match status" value="9"/>
</dbReference>
<feature type="repeat" description="PPR" evidence="3">
    <location>
        <begin position="536"/>
        <end position="570"/>
    </location>
</feature>
<proteinExistence type="inferred from homology"/>
<evidence type="ECO:0000256" key="1">
    <source>
        <dbReference type="ARBA" id="ARBA00007626"/>
    </source>
</evidence>
<dbReference type="InterPro" id="IPR002885">
    <property type="entry name" value="PPR_rpt"/>
</dbReference>
<feature type="repeat" description="PPR" evidence="3">
    <location>
        <begin position="212"/>
        <end position="246"/>
    </location>
</feature>
<protein>
    <submittedName>
        <fullName evidence="5">Uncharacterized protein</fullName>
    </submittedName>
</protein>
<feature type="compositionally biased region" description="Polar residues" evidence="4">
    <location>
        <begin position="745"/>
        <end position="755"/>
    </location>
</feature>
<dbReference type="InterPro" id="IPR050872">
    <property type="entry name" value="PPR_P_subfamily"/>
</dbReference>
<evidence type="ECO:0000313" key="6">
    <source>
        <dbReference type="Proteomes" id="UP000663760"/>
    </source>
</evidence>
<keyword evidence="6" id="KW-1185">Reference proteome</keyword>
<feature type="repeat" description="PPR" evidence="3">
    <location>
        <begin position="322"/>
        <end position="356"/>
    </location>
</feature>
<dbReference type="Gene3D" id="1.25.40.10">
    <property type="entry name" value="Tetratricopeptide repeat domain"/>
    <property type="match status" value="6"/>
</dbReference>
<dbReference type="Pfam" id="PF13041">
    <property type="entry name" value="PPR_2"/>
    <property type="match status" value="5"/>
</dbReference>
<dbReference type="OrthoDB" id="185373at2759"/>
<gene>
    <name evidence="5" type="ORF">SI8410_13017115</name>
</gene>
<dbReference type="InterPro" id="IPR011990">
    <property type="entry name" value="TPR-like_helical_dom_sf"/>
</dbReference>
<feature type="repeat" description="PPR" evidence="3">
    <location>
        <begin position="464"/>
        <end position="498"/>
    </location>
</feature>
<dbReference type="PANTHER" id="PTHR46128">
    <property type="entry name" value="MITOCHONDRIAL GROUP I INTRON SPLICING FACTOR CCM1"/>
    <property type="match status" value="1"/>
</dbReference>
<feature type="repeat" description="PPR" evidence="3">
    <location>
        <begin position="177"/>
        <end position="211"/>
    </location>
</feature>
<reference evidence="5" key="1">
    <citation type="submission" date="2020-02" db="EMBL/GenBank/DDBJ databases">
        <authorList>
            <person name="Scholz U."/>
            <person name="Mascher M."/>
            <person name="Fiebig A."/>
        </authorList>
    </citation>
    <scope>NUCLEOTIDE SEQUENCE</scope>
</reference>
<feature type="region of interest" description="Disordered" evidence="4">
    <location>
        <begin position="712"/>
        <end position="758"/>
    </location>
</feature>
<dbReference type="Pfam" id="PF01535">
    <property type="entry name" value="PPR"/>
    <property type="match status" value="3"/>
</dbReference>
<organism evidence="5 6">
    <name type="scientific">Spirodela intermedia</name>
    <name type="common">Intermediate duckweed</name>
    <dbReference type="NCBI Taxonomy" id="51605"/>
    <lineage>
        <taxon>Eukaryota</taxon>
        <taxon>Viridiplantae</taxon>
        <taxon>Streptophyta</taxon>
        <taxon>Embryophyta</taxon>
        <taxon>Tracheophyta</taxon>
        <taxon>Spermatophyta</taxon>
        <taxon>Magnoliopsida</taxon>
        <taxon>Liliopsida</taxon>
        <taxon>Araceae</taxon>
        <taxon>Lemnoideae</taxon>
        <taxon>Spirodela</taxon>
    </lineage>
</organism>
<evidence type="ECO:0000313" key="5">
    <source>
        <dbReference type="EMBL" id="CAA7406437.1"/>
    </source>
</evidence>
<feature type="repeat" description="PPR" evidence="3">
    <location>
        <begin position="641"/>
        <end position="675"/>
    </location>
</feature>
<dbReference type="AlphaFoldDB" id="A0A7I8L8P8"/>
<name>A0A7I8L8P8_SPIIN</name>
<evidence type="ECO:0000256" key="4">
    <source>
        <dbReference type="SAM" id="MobiDB-lite"/>
    </source>
</evidence>
<dbReference type="Proteomes" id="UP000663760">
    <property type="component" value="Chromosome 13"/>
</dbReference>
<feature type="repeat" description="PPR" evidence="3">
    <location>
        <begin position="606"/>
        <end position="640"/>
    </location>
</feature>
<feature type="repeat" description="PPR" evidence="3">
    <location>
        <begin position="500"/>
        <end position="535"/>
    </location>
</feature>
<feature type="compositionally biased region" description="Basic and acidic residues" evidence="4">
    <location>
        <begin position="725"/>
        <end position="739"/>
    </location>
</feature>
<evidence type="ECO:0000256" key="2">
    <source>
        <dbReference type="ARBA" id="ARBA00022737"/>
    </source>
</evidence>
<keyword evidence="2" id="KW-0677">Repeat</keyword>
<comment type="similarity">
    <text evidence="1">Belongs to the PPR family. P subfamily.</text>
</comment>
<dbReference type="PANTHER" id="PTHR46128:SF66">
    <property type="entry name" value="PENTACOTRIPEPTIDE-REPEAT REGION OF PRORP DOMAIN-CONTAINING PROTEIN"/>
    <property type="match status" value="1"/>
</dbReference>
<dbReference type="NCBIfam" id="TIGR00756">
    <property type="entry name" value="PPR"/>
    <property type="match status" value="8"/>
</dbReference>
<dbReference type="EMBL" id="LR746276">
    <property type="protein sequence ID" value="CAA7406437.1"/>
    <property type="molecule type" value="Genomic_DNA"/>
</dbReference>
<feature type="repeat" description="PPR" evidence="3">
    <location>
        <begin position="357"/>
        <end position="393"/>
    </location>
</feature>
<accession>A0A7I8L8P8</accession>